<evidence type="ECO:0000313" key="16">
    <source>
        <dbReference type="Proteomes" id="UP000824890"/>
    </source>
</evidence>
<proteinExistence type="predicted"/>
<sequence length="206" mass="23371">MIHLSHNKPKAIYFGAMCAPKYTLSKDIYYSQSYSRRLLKPTSGLPGQSHLGGGHWFTLRDLEIATNRFSKENVIGEGGYGVVYRGELTNGTYVAVKNIMNHWGQHGYLTWEARIKVLICTSKGVNLVEWLKMMVGSKILEEVIEPATSTLKRVLLTALRCIDLDSEKRQKMSQVVRVLYSEEHPIPREVKKLVTSPRARILARPV</sequence>
<comment type="catalytic activity">
    <reaction evidence="12">
        <text>L-threonyl-[protein] + ATP = O-phospho-L-threonyl-[protein] + ADP + H(+)</text>
        <dbReference type="Rhea" id="RHEA:46608"/>
        <dbReference type="Rhea" id="RHEA-COMP:11060"/>
        <dbReference type="Rhea" id="RHEA-COMP:11605"/>
        <dbReference type="ChEBI" id="CHEBI:15378"/>
        <dbReference type="ChEBI" id="CHEBI:30013"/>
        <dbReference type="ChEBI" id="CHEBI:30616"/>
        <dbReference type="ChEBI" id="CHEBI:61977"/>
        <dbReference type="ChEBI" id="CHEBI:456216"/>
        <dbReference type="EC" id="2.7.11.1"/>
    </reaction>
</comment>
<evidence type="ECO:0000256" key="7">
    <source>
        <dbReference type="ARBA" id="ARBA00022741"/>
    </source>
</evidence>
<keyword evidence="3" id="KW-0723">Serine/threonine-protein kinase</keyword>
<dbReference type="InterPro" id="IPR017441">
    <property type="entry name" value="Protein_kinase_ATP_BS"/>
</dbReference>
<keyword evidence="9 14" id="KW-0067">ATP-binding</keyword>
<evidence type="ECO:0000256" key="1">
    <source>
        <dbReference type="ARBA" id="ARBA00004167"/>
    </source>
</evidence>
<dbReference type="InterPro" id="IPR011009">
    <property type="entry name" value="Kinase-like_dom_sf"/>
</dbReference>
<evidence type="ECO:0000256" key="9">
    <source>
        <dbReference type="ARBA" id="ARBA00022840"/>
    </source>
</evidence>
<evidence type="ECO:0000256" key="8">
    <source>
        <dbReference type="ARBA" id="ARBA00022777"/>
    </source>
</evidence>
<dbReference type="EMBL" id="JAGKQM010000009">
    <property type="protein sequence ID" value="KAH0913437.1"/>
    <property type="molecule type" value="Genomic_DNA"/>
</dbReference>
<evidence type="ECO:0000256" key="6">
    <source>
        <dbReference type="ARBA" id="ARBA00022692"/>
    </source>
</evidence>
<accession>A0ABQ8C8N5</accession>
<keyword evidence="10" id="KW-1133">Transmembrane helix</keyword>
<evidence type="ECO:0000256" key="4">
    <source>
        <dbReference type="ARBA" id="ARBA00022553"/>
    </source>
</evidence>
<dbReference type="Gene3D" id="3.30.200.20">
    <property type="entry name" value="Phosphorylase Kinase, domain 1"/>
    <property type="match status" value="1"/>
</dbReference>
<keyword evidence="7 14" id="KW-0547">Nucleotide-binding</keyword>
<name>A0ABQ8C8N5_BRANA</name>
<keyword evidence="11" id="KW-0472">Membrane</keyword>
<keyword evidence="6" id="KW-0812">Transmembrane</keyword>
<dbReference type="EC" id="2.7.11.1" evidence="2"/>
<reference evidence="15 16" key="1">
    <citation type="submission" date="2021-05" db="EMBL/GenBank/DDBJ databases">
        <title>Genome Assembly of Synthetic Allotetraploid Brassica napus Reveals Homoeologous Exchanges between Subgenomes.</title>
        <authorList>
            <person name="Davis J.T."/>
        </authorList>
    </citation>
    <scope>NUCLEOTIDE SEQUENCE [LARGE SCALE GENOMIC DNA]</scope>
    <source>
        <strain evidence="16">cv. Da-Ae</strain>
        <tissue evidence="15">Seedling</tissue>
    </source>
</reference>
<dbReference type="SUPFAM" id="SSF56112">
    <property type="entry name" value="Protein kinase-like (PK-like)"/>
    <property type="match status" value="1"/>
</dbReference>
<dbReference type="PANTHER" id="PTHR47984:SF6">
    <property type="entry name" value="GENOME ASSEMBLY, CHROMOSOME: A09"/>
    <property type="match status" value="1"/>
</dbReference>
<dbReference type="PROSITE" id="PS00107">
    <property type="entry name" value="PROTEIN_KINASE_ATP"/>
    <property type="match status" value="1"/>
</dbReference>
<comment type="caution">
    <text evidence="15">The sequence shown here is derived from an EMBL/GenBank/DDBJ whole genome shotgun (WGS) entry which is preliminary data.</text>
</comment>
<comment type="catalytic activity">
    <reaction evidence="13">
        <text>L-seryl-[protein] + ATP = O-phospho-L-seryl-[protein] + ADP + H(+)</text>
        <dbReference type="Rhea" id="RHEA:17989"/>
        <dbReference type="Rhea" id="RHEA-COMP:9863"/>
        <dbReference type="Rhea" id="RHEA-COMP:11604"/>
        <dbReference type="ChEBI" id="CHEBI:15378"/>
        <dbReference type="ChEBI" id="CHEBI:29999"/>
        <dbReference type="ChEBI" id="CHEBI:30616"/>
        <dbReference type="ChEBI" id="CHEBI:83421"/>
        <dbReference type="ChEBI" id="CHEBI:456216"/>
        <dbReference type="EC" id="2.7.11.1"/>
    </reaction>
</comment>
<evidence type="ECO:0000256" key="14">
    <source>
        <dbReference type="PROSITE-ProRule" id="PRU10141"/>
    </source>
</evidence>
<evidence type="ECO:0000256" key="10">
    <source>
        <dbReference type="ARBA" id="ARBA00022989"/>
    </source>
</evidence>
<evidence type="ECO:0000256" key="3">
    <source>
        <dbReference type="ARBA" id="ARBA00022527"/>
    </source>
</evidence>
<evidence type="ECO:0000256" key="13">
    <source>
        <dbReference type="ARBA" id="ARBA00048679"/>
    </source>
</evidence>
<keyword evidence="16" id="KW-1185">Reference proteome</keyword>
<dbReference type="PANTHER" id="PTHR47984">
    <property type="entry name" value="OS01G0323000 PROTEIN"/>
    <property type="match status" value="1"/>
</dbReference>
<protein>
    <recommendedName>
        <fullName evidence="2">non-specific serine/threonine protein kinase</fullName>
        <ecNumber evidence="2">2.7.11.1</ecNumber>
    </recommendedName>
</protein>
<comment type="subcellular location">
    <subcellularLocation>
        <location evidence="1">Membrane</location>
        <topology evidence="1">Single-pass membrane protein</topology>
    </subcellularLocation>
</comment>
<evidence type="ECO:0000256" key="5">
    <source>
        <dbReference type="ARBA" id="ARBA00022679"/>
    </source>
</evidence>
<dbReference type="InterPro" id="IPR052232">
    <property type="entry name" value="RLK_Ser/Thr-Kinase"/>
</dbReference>
<evidence type="ECO:0000256" key="11">
    <source>
        <dbReference type="ARBA" id="ARBA00023136"/>
    </source>
</evidence>
<dbReference type="Proteomes" id="UP000824890">
    <property type="component" value="Unassembled WGS sequence"/>
</dbReference>
<evidence type="ECO:0000256" key="2">
    <source>
        <dbReference type="ARBA" id="ARBA00012513"/>
    </source>
</evidence>
<organism evidence="15 16">
    <name type="scientific">Brassica napus</name>
    <name type="common">Rape</name>
    <dbReference type="NCBI Taxonomy" id="3708"/>
    <lineage>
        <taxon>Eukaryota</taxon>
        <taxon>Viridiplantae</taxon>
        <taxon>Streptophyta</taxon>
        <taxon>Embryophyta</taxon>
        <taxon>Tracheophyta</taxon>
        <taxon>Spermatophyta</taxon>
        <taxon>Magnoliopsida</taxon>
        <taxon>eudicotyledons</taxon>
        <taxon>Gunneridae</taxon>
        <taxon>Pentapetalae</taxon>
        <taxon>rosids</taxon>
        <taxon>malvids</taxon>
        <taxon>Brassicales</taxon>
        <taxon>Brassicaceae</taxon>
        <taxon>Brassiceae</taxon>
        <taxon>Brassica</taxon>
    </lineage>
</organism>
<evidence type="ECO:0000256" key="12">
    <source>
        <dbReference type="ARBA" id="ARBA00047899"/>
    </source>
</evidence>
<keyword evidence="8" id="KW-0418">Kinase</keyword>
<keyword evidence="4" id="KW-0597">Phosphoprotein</keyword>
<keyword evidence="5" id="KW-0808">Transferase</keyword>
<gene>
    <name evidence="15" type="ORF">HID58_036758</name>
</gene>
<evidence type="ECO:0000313" key="15">
    <source>
        <dbReference type="EMBL" id="KAH0913437.1"/>
    </source>
</evidence>
<feature type="binding site" evidence="14">
    <location>
        <position position="97"/>
    </location>
    <ligand>
        <name>ATP</name>
        <dbReference type="ChEBI" id="CHEBI:30616"/>
    </ligand>
</feature>